<reference evidence="1" key="1">
    <citation type="submission" date="2021-04" db="EMBL/GenBank/DDBJ databases">
        <title>Devosia litorisediminis sp. nov., isolated from a sand dune.</title>
        <authorList>
            <person name="Park S."/>
            <person name="Yoon J.-H."/>
        </authorList>
    </citation>
    <scope>NUCLEOTIDE SEQUENCE</scope>
    <source>
        <strain evidence="1">BSSL-BM10</strain>
    </source>
</reference>
<organism evidence="1 2">
    <name type="scientific">Devosia litorisediminis</name>
    <dbReference type="NCBI Taxonomy" id="2829817"/>
    <lineage>
        <taxon>Bacteria</taxon>
        <taxon>Pseudomonadati</taxon>
        <taxon>Pseudomonadota</taxon>
        <taxon>Alphaproteobacteria</taxon>
        <taxon>Hyphomicrobiales</taxon>
        <taxon>Devosiaceae</taxon>
        <taxon>Devosia</taxon>
    </lineage>
</organism>
<gene>
    <name evidence="1" type="ORF">KD146_12935</name>
</gene>
<evidence type="ECO:0000313" key="1">
    <source>
        <dbReference type="EMBL" id="MBS3849603.1"/>
    </source>
</evidence>
<dbReference type="RefSeq" id="WP_212659248.1">
    <property type="nucleotide sequence ID" value="NZ_JAGXTP010000002.1"/>
</dbReference>
<evidence type="ECO:0000313" key="2">
    <source>
        <dbReference type="Proteomes" id="UP000678281"/>
    </source>
</evidence>
<keyword evidence="2" id="KW-1185">Reference proteome</keyword>
<dbReference type="AlphaFoldDB" id="A0A942E7N2"/>
<dbReference type="Proteomes" id="UP000678281">
    <property type="component" value="Unassembled WGS sequence"/>
</dbReference>
<dbReference type="EMBL" id="JAGXTP010000002">
    <property type="protein sequence ID" value="MBS3849603.1"/>
    <property type="molecule type" value="Genomic_DNA"/>
</dbReference>
<accession>A0A942E7N2</accession>
<comment type="caution">
    <text evidence="1">The sequence shown here is derived from an EMBL/GenBank/DDBJ whole genome shotgun (WGS) entry which is preliminary data.</text>
</comment>
<protein>
    <submittedName>
        <fullName evidence="1">Uncharacterized protein</fullName>
    </submittedName>
</protein>
<name>A0A942E7N2_9HYPH</name>
<sequence>MPSSEEIFADMIASARQAAGDFWADVRASTISACRSMAEQLALIAKGFALGEFTEQDVKADIEAVRKQLIASLAATIMKIEGLAARIINSALTAVRDAINNALGFELIA</sequence>
<proteinExistence type="predicted"/>